<accession>A0AAE0ACL0</accession>
<organism evidence="3 4">
    <name type="scientific">Dipteronia sinensis</name>
    <dbReference type="NCBI Taxonomy" id="43782"/>
    <lineage>
        <taxon>Eukaryota</taxon>
        <taxon>Viridiplantae</taxon>
        <taxon>Streptophyta</taxon>
        <taxon>Embryophyta</taxon>
        <taxon>Tracheophyta</taxon>
        <taxon>Spermatophyta</taxon>
        <taxon>Magnoliopsida</taxon>
        <taxon>eudicotyledons</taxon>
        <taxon>Gunneridae</taxon>
        <taxon>Pentapetalae</taxon>
        <taxon>rosids</taxon>
        <taxon>malvids</taxon>
        <taxon>Sapindales</taxon>
        <taxon>Sapindaceae</taxon>
        <taxon>Hippocastanoideae</taxon>
        <taxon>Acereae</taxon>
        <taxon>Dipteronia</taxon>
    </lineage>
</organism>
<dbReference type="Proteomes" id="UP001281410">
    <property type="component" value="Unassembled WGS sequence"/>
</dbReference>
<dbReference type="Pfam" id="PF14392">
    <property type="entry name" value="zf-CCHC_4"/>
    <property type="match status" value="1"/>
</dbReference>
<evidence type="ECO:0000313" key="3">
    <source>
        <dbReference type="EMBL" id="KAK3210745.1"/>
    </source>
</evidence>
<dbReference type="AlphaFoldDB" id="A0AAE0ACL0"/>
<name>A0AAE0ACL0_9ROSI</name>
<protein>
    <recommendedName>
        <fullName evidence="2">Zinc knuckle CX2CX4HX4C domain-containing protein</fullName>
    </recommendedName>
</protein>
<dbReference type="InterPro" id="IPR025836">
    <property type="entry name" value="Zn_knuckle_CX2CX4HX4C"/>
</dbReference>
<gene>
    <name evidence="3" type="ORF">Dsin_015451</name>
</gene>
<comment type="caution">
    <text evidence="3">The sequence shown here is derived from an EMBL/GenBank/DDBJ whole genome shotgun (WGS) entry which is preliminary data.</text>
</comment>
<dbReference type="EMBL" id="JANJYJ010000005">
    <property type="protein sequence ID" value="KAK3210745.1"/>
    <property type="molecule type" value="Genomic_DNA"/>
</dbReference>
<dbReference type="PANTHER" id="PTHR31286:SF167">
    <property type="entry name" value="OS09G0268800 PROTEIN"/>
    <property type="match status" value="1"/>
</dbReference>
<sequence length="250" mass="28253">MIGEVREIDLEAAKEAGGRFIRVRVIIDVNVPLMRSIRVDLLGNGKITTMLLRYERLLDYCFKCVRLGHSLLDCSADCDNREVTSETNMLLNVWLRTLIPPKRYPYRNERNDRLWGKSSGEDPIIEVLANGGEEKDRRRKRPWDSEFGEKIIKEGDLCRKREGNEQKLVSLVGKKKKKQEAAKKSKSNDQLGAKTSSVGTDEGLDLCVVSTTNEALMEVDNRGNEELKAHSGEFINGEKRVTEISVSLGS</sequence>
<feature type="domain" description="Zinc knuckle CX2CX4HX4C" evidence="2">
    <location>
        <begin position="27"/>
        <end position="75"/>
    </location>
</feature>
<dbReference type="PANTHER" id="PTHR31286">
    <property type="entry name" value="GLYCINE-RICH CELL WALL STRUCTURAL PROTEIN 1.8-LIKE"/>
    <property type="match status" value="1"/>
</dbReference>
<evidence type="ECO:0000313" key="4">
    <source>
        <dbReference type="Proteomes" id="UP001281410"/>
    </source>
</evidence>
<keyword evidence="4" id="KW-1185">Reference proteome</keyword>
<reference evidence="3" key="1">
    <citation type="journal article" date="2023" name="Plant J.">
        <title>Genome sequences and population genomics provide insights into the demographic history, inbreeding, and mutation load of two 'living fossil' tree species of Dipteronia.</title>
        <authorList>
            <person name="Feng Y."/>
            <person name="Comes H.P."/>
            <person name="Chen J."/>
            <person name="Zhu S."/>
            <person name="Lu R."/>
            <person name="Zhang X."/>
            <person name="Li P."/>
            <person name="Qiu J."/>
            <person name="Olsen K.M."/>
            <person name="Qiu Y."/>
        </authorList>
    </citation>
    <scope>NUCLEOTIDE SEQUENCE</scope>
    <source>
        <strain evidence="3">NBL</strain>
    </source>
</reference>
<evidence type="ECO:0000256" key="1">
    <source>
        <dbReference type="SAM" id="MobiDB-lite"/>
    </source>
</evidence>
<evidence type="ECO:0000259" key="2">
    <source>
        <dbReference type="Pfam" id="PF14392"/>
    </source>
</evidence>
<proteinExistence type="predicted"/>
<feature type="region of interest" description="Disordered" evidence="1">
    <location>
        <begin position="171"/>
        <end position="197"/>
    </location>
</feature>
<dbReference type="InterPro" id="IPR040256">
    <property type="entry name" value="At4g02000-like"/>
</dbReference>
<feature type="compositionally biased region" description="Polar residues" evidence="1">
    <location>
        <begin position="188"/>
        <end position="197"/>
    </location>
</feature>